<keyword evidence="2" id="KW-1185">Reference proteome</keyword>
<name>A0ACC0ASY4_CATRO</name>
<gene>
    <name evidence="1" type="ORF">M9H77_21889</name>
</gene>
<evidence type="ECO:0000313" key="2">
    <source>
        <dbReference type="Proteomes" id="UP001060085"/>
    </source>
</evidence>
<proteinExistence type="predicted"/>
<evidence type="ECO:0000313" key="1">
    <source>
        <dbReference type="EMBL" id="KAI5662566.1"/>
    </source>
</evidence>
<sequence>MTGGSLGLRTGSYGTLQQLPQNGSFSPQNLFPHRKPSRASLSSSREKERYLPCLCKCLGRRKVGMLILVVFAVFGSITGFFTISREEASESSGLDFDGRFLNKSYQVSLPLSRKQEGTTNNGSTLHTVTVCSEIKGQLPPPDHASVATAALASAHITDHPCKHFAFPPPPPGVGRRPGPRPCPVCYVPVEQAVSSMPRFPSESPVLHHLTYFHEENPTKSERHGGSDFGGYPSLKQRNDSFNIEDSMTVHCGFVKGCRAGYHTGFDIDESDLMEMDEFHEVIVASAIFGNYDVIQQPKDISEIARQRIPFYMFVDEETEAYMKNSSLLDSDKRSGIWRIIVVRNVPYADPRRNGKVPKLLLHRLFPNVRYSIWIDGKLQLIADPYQILERFLWRQNATFAISRHYRRFDVFVEAEANKAAGKYDNTSIDYQIDFYKQEGLTPYSEAKLPITSDVPEGCVIIREHIPITNLFTCLWFNEVDRFTSRDQLSFSTVRDKIMKKANWSINMFLDCERRNFVIQAYHRDILLLRARMGRSRSYPPPSPIRDNAVTRTTVKKAPIRRGRGDRKSGSRRHRKVGTRNRENVSI</sequence>
<dbReference type="EMBL" id="CM044705">
    <property type="protein sequence ID" value="KAI5662566.1"/>
    <property type="molecule type" value="Genomic_DNA"/>
</dbReference>
<protein>
    <submittedName>
        <fullName evidence="1">Uncharacterized protein</fullName>
    </submittedName>
</protein>
<accession>A0ACC0ASY4</accession>
<organism evidence="1 2">
    <name type="scientific">Catharanthus roseus</name>
    <name type="common">Madagascar periwinkle</name>
    <name type="synonym">Vinca rosea</name>
    <dbReference type="NCBI Taxonomy" id="4058"/>
    <lineage>
        <taxon>Eukaryota</taxon>
        <taxon>Viridiplantae</taxon>
        <taxon>Streptophyta</taxon>
        <taxon>Embryophyta</taxon>
        <taxon>Tracheophyta</taxon>
        <taxon>Spermatophyta</taxon>
        <taxon>Magnoliopsida</taxon>
        <taxon>eudicotyledons</taxon>
        <taxon>Gunneridae</taxon>
        <taxon>Pentapetalae</taxon>
        <taxon>asterids</taxon>
        <taxon>lamiids</taxon>
        <taxon>Gentianales</taxon>
        <taxon>Apocynaceae</taxon>
        <taxon>Rauvolfioideae</taxon>
        <taxon>Vinceae</taxon>
        <taxon>Catharanthinae</taxon>
        <taxon>Catharanthus</taxon>
    </lineage>
</organism>
<comment type="caution">
    <text evidence="1">The sequence shown here is derived from an EMBL/GenBank/DDBJ whole genome shotgun (WGS) entry which is preliminary data.</text>
</comment>
<reference evidence="2" key="1">
    <citation type="journal article" date="2023" name="Nat. Plants">
        <title>Single-cell RNA sequencing provides a high-resolution roadmap for understanding the multicellular compartmentation of specialized metabolism.</title>
        <authorList>
            <person name="Sun S."/>
            <person name="Shen X."/>
            <person name="Li Y."/>
            <person name="Li Y."/>
            <person name="Wang S."/>
            <person name="Li R."/>
            <person name="Zhang H."/>
            <person name="Shen G."/>
            <person name="Guo B."/>
            <person name="Wei J."/>
            <person name="Xu J."/>
            <person name="St-Pierre B."/>
            <person name="Chen S."/>
            <person name="Sun C."/>
        </authorList>
    </citation>
    <scope>NUCLEOTIDE SEQUENCE [LARGE SCALE GENOMIC DNA]</scope>
</reference>
<dbReference type="Proteomes" id="UP001060085">
    <property type="component" value="Linkage Group LG05"/>
</dbReference>